<keyword evidence="4" id="KW-1185">Reference proteome</keyword>
<dbReference type="InterPro" id="IPR008271">
    <property type="entry name" value="Ser/Thr_kinase_AS"/>
</dbReference>
<comment type="caution">
    <text evidence="3">The sequence shown here is derived from an EMBL/GenBank/DDBJ whole genome shotgun (WGS) entry which is preliminary data.</text>
</comment>
<dbReference type="Proteomes" id="UP001470230">
    <property type="component" value="Unassembled WGS sequence"/>
</dbReference>
<dbReference type="InterPro" id="IPR019734">
    <property type="entry name" value="TPR_rpt"/>
</dbReference>
<dbReference type="SUPFAM" id="SSF56112">
    <property type="entry name" value="Protein kinase-like (PK-like)"/>
    <property type="match status" value="1"/>
</dbReference>
<dbReference type="EMBL" id="JAPFFF010000005">
    <property type="protein sequence ID" value="KAK8889305.1"/>
    <property type="molecule type" value="Genomic_DNA"/>
</dbReference>
<dbReference type="SMART" id="SM00220">
    <property type="entry name" value="S_TKc"/>
    <property type="match status" value="1"/>
</dbReference>
<dbReference type="InterPro" id="IPR050767">
    <property type="entry name" value="Sel1_AlgK"/>
</dbReference>
<dbReference type="PROSITE" id="PS00108">
    <property type="entry name" value="PROTEIN_KINASE_ST"/>
    <property type="match status" value="1"/>
</dbReference>
<dbReference type="Pfam" id="PF00069">
    <property type="entry name" value="Pkinase"/>
    <property type="match status" value="1"/>
</dbReference>
<comment type="similarity">
    <text evidence="1">Belongs to the sel-1 family.</text>
</comment>
<dbReference type="Pfam" id="PF08238">
    <property type="entry name" value="Sel1"/>
    <property type="match status" value="18"/>
</dbReference>
<name>A0ABR2KDU3_9EUKA</name>
<evidence type="ECO:0000313" key="4">
    <source>
        <dbReference type="Proteomes" id="UP001470230"/>
    </source>
</evidence>
<evidence type="ECO:0000256" key="1">
    <source>
        <dbReference type="ARBA" id="ARBA00038101"/>
    </source>
</evidence>
<accession>A0ABR2KDU3</accession>
<proteinExistence type="inferred from homology"/>
<feature type="domain" description="Protein kinase" evidence="2">
    <location>
        <begin position="1"/>
        <end position="149"/>
    </location>
</feature>
<dbReference type="PANTHER" id="PTHR11102">
    <property type="entry name" value="SEL-1-LIKE PROTEIN"/>
    <property type="match status" value="1"/>
</dbReference>
<sequence length="1418" mass="166567">MIRIFEGIKYIHSNHFIYRDLKPSNIFLNHDFVPFIGDFDSVKDIDNSEFPFTGNIGSDYFTSPEQYQKDEYSYPTDIFSFGCIVYFLFSNGKNVILKDKYCDLMDNKIPKLENITSNIQNLFLSCMKLNPSERITLENIEKLIEDDLISDFYIEQYLKQNNELNINEIIQYLHESMLFAIKNRCNFNLFLQYILNYELISLLNYIENKKTSSRHRFSTIGIFYYEMGGNKQNLLKAKKYFKLAAKQNDLAAHIYLGYLYLYGFETNYLKAKEHFEIAADKGHFDAQCNLGIIYLYGYGVKQDYLKAKKYFVLAANKDHPNAQYMLGVIYYSGFGIKKDYSKAKEYFELASNQNHLEAKYMLGIIYFFGFGTKKDYSRANKYFELAANQNLPDAQYFLAVSYFNGYGVKQDYLKAIEYFESASNQNHSEAQYNLGIIYSNGYGVKQDYLKSKEYFELAANENLSQAQNMLGIIYYHGLGVEQDYLKAKEYFELAANENLSVSQVYLGIIYYKGLGVKQDFQKANEYFELAAKQNNPDDLIIIGKTYLFGSPDKKNTEMAMKYFNIAAKQNNIDAYMFLLIIYQIGYGTEDDYLKAKNFFLSIKYPKDSKVLSSLGLIYFLGIGAKKDYSKAANYFKSSLKHDNNNVIALYYLFYIYFLGLETPQSFSIAIDYLKSFMQILHANSTNFFEIVYESMKYIDFKQFMTKLKKIYQLKRESMNSNNNNEIFNIFLNEFIKFQNSIKFFQFGQTLNEKWPYQLMLGAKKIFSILTKNVNKINFKKYLPELSFFFEKNAELQEPYSLNILGVQYYYGFNVEKNYEKAKNYFELSAKQNDSFGFLHLGHFYMDGYACPKDYLKARQYFEESVKLNNTIAMIYLGRLYQKGLNTKQDYGKTYEYYKLAADNNDSDGLYYLGNLYLKGLGVEKNPREAIKFFEKASQKNNPKAFIKLGIFYSRGIIVPRDYLLAKQYFGLASLQNNPSSFFYLGDLLSNGEYFDVDLPKAIDNFQKCSEIENKVIIAYEAKDDYFLPEYRPNKYRYRSFNDLGLIYIIFYKDAESATDYLKASAFGEYPFGQNNFGVLSQFYLNSIENAKYMYERASKHNFAPAEYNLGHLFESQGLVKESIEQYTKASEDEDQPLVFQGHNHYDERLEVSKTFIVCLANLKLTKHYCSTSDYAKAKQYFIKSFAKIISNDANLNYQFKFNADKDDVSYYLKNFIFNFPKFNFINQQKLFEDLEINDIQLTANTDSKFKFQLTKTNDKMIPNAYSLADIIEEKQIRNNKYFEMFKKNHFADFDKNNNIKAKEIQKNIQHLNTIFLNVNESRQGNHQDQINDIKEPGDLFDKMIQHEETKISFIESLNDLIQTMSKVLHMPPYQILFGRIYTDKYDANRKRREKEENNNCKLKDINDLFYEVFAIDLE</sequence>
<dbReference type="InterPro" id="IPR011009">
    <property type="entry name" value="Kinase-like_dom_sf"/>
</dbReference>
<dbReference type="Gene3D" id="1.10.510.10">
    <property type="entry name" value="Transferase(Phosphotransferase) domain 1"/>
    <property type="match status" value="1"/>
</dbReference>
<organism evidence="3 4">
    <name type="scientific">Tritrichomonas musculus</name>
    <dbReference type="NCBI Taxonomy" id="1915356"/>
    <lineage>
        <taxon>Eukaryota</taxon>
        <taxon>Metamonada</taxon>
        <taxon>Parabasalia</taxon>
        <taxon>Tritrichomonadida</taxon>
        <taxon>Tritrichomonadidae</taxon>
        <taxon>Tritrichomonas</taxon>
    </lineage>
</organism>
<dbReference type="InterPro" id="IPR011990">
    <property type="entry name" value="TPR-like_helical_dom_sf"/>
</dbReference>
<reference evidence="3 4" key="1">
    <citation type="submission" date="2024-04" db="EMBL/GenBank/DDBJ databases">
        <title>Tritrichomonas musculus Genome.</title>
        <authorList>
            <person name="Alves-Ferreira E."/>
            <person name="Grigg M."/>
            <person name="Lorenzi H."/>
            <person name="Galac M."/>
        </authorList>
    </citation>
    <scope>NUCLEOTIDE SEQUENCE [LARGE SCALE GENOMIC DNA]</scope>
    <source>
        <strain evidence="3 4">EAF2021</strain>
    </source>
</reference>
<evidence type="ECO:0000259" key="2">
    <source>
        <dbReference type="PROSITE" id="PS50011"/>
    </source>
</evidence>
<dbReference type="InterPro" id="IPR000719">
    <property type="entry name" value="Prot_kinase_dom"/>
</dbReference>
<protein>
    <recommendedName>
        <fullName evidence="2">Protein kinase domain-containing protein</fullName>
    </recommendedName>
</protein>
<dbReference type="SMART" id="SM00671">
    <property type="entry name" value="SEL1"/>
    <property type="match status" value="19"/>
</dbReference>
<dbReference type="Gene3D" id="1.25.40.10">
    <property type="entry name" value="Tetratricopeptide repeat domain"/>
    <property type="match status" value="4"/>
</dbReference>
<dbReference type="PANTHER" id="PTHR11102:SF160">
    <property type="entry name" value="ERAD-ASSOCIATED E3 UBIQUITIN-PROTEIN LIGASE COMPONENT HRD3"/>
    <property type="match status" value="1"/>
</dbReference>
<gene>
    <name evidence="3" type="ORF">M9Y10_034051</name>
</gene>
<evidence type="ECO:0000313" key="3">
    <source>
        <dbReference type="EMBL" id="KAK8889305.1"/>
    </source>
</evidence>
<dbReference type="InterPro" id="IPR006597">
    <property type="entry name" value="Sel1-like"/>
</dbReference>
<dbReference type="PROSITE" id="PS50011">
    <property type="entry name" value="PROTEIN_KINASE_DOM"/>
    <property type="match status" value="1"/>
</dbReference>
<dbReference type="SMART" id="SM00028">
    <property type="entry name" value="TPR"/>
    <property type="match status" value="6"/>
</dbReference>
<dbReference type="SUPFAM" id="SSF81901">
    <property type="entry name" value="HCP-like"/>
    <property type="match status" value="6"/>
</dbReference>